<keyword evidence="1" id="KW-0175">Coiled coil</keyword>
<comment type="caution">
    <text evidence="3">The sequence shown here is derived from an EMBL/GenBank/DDBJ whole genome shotgun (WGS) entry which is preliminary data.</text>
</comment>
<dbReference type="Proteomes" id="UP001194580">
    <property type="component" value="Unassembled WGS sequence"/>
</dbReference>
<feature type="region of interest" description="Disordered" evidence="2">
    <location>
        <begin position="324"/>
        <end position="362"/>
    </location>
</feature>
<sequence>MKALLRRLGLMPLTTTLDTSLEDLDAVAVKKGGLCEMMGLVQKLGAMCEKQKEVIHQMTDQIIAGETQTQPPQVVADPEAEEKIKELSKQLVEVQNELEESKKAKWELELEVDYLRQTAEEEHNSTLESSLPAKGNLVDASSQVSGSWAIADAASEAKDSAKEHRKQNKSDPQLQPTSAAWRQHIKMIEQELDALKTVLDRSSPTAIMKDKPQSLQQLEDLEDQLYDALLENRRLQVKNKSLARELLNTNIDHVEEHRHKAQSTQHETTMIKDVMLRLGVGEPQQVMSALDQIEHILKNVPRQTRFIAKAEKIIWESEIQEGTVRVQHHSQSNEDDWKRTKKGQQLGEGDGGDSELKIRPGRTCSQGYEATLQRLKEWSELLDVLNHVEFADDFDDNATVLA</sequence>
<proteinExistence type="predicted"/>
<feature type="region of interest" description="Disordered" evidence="2">
    <location>
        <begin position="153"/>
        <end position="179"/>
    </location>
</feature>
<dbReference type="EMBL" id="JAAAIL010001241">
    <property type="protein sequence ID" value="KAG0271042.1"/>
    <property type="molecule type" value="Genomic_DNA"/>
</dbReference>
<evidence type="ECO:0000256" key="1">
    <source>
        <dbReference type="SAM" id="Coils"/>
    </source>
</evidence>
<evidence type="ECO:0000313" key="3">
    <source>
        <dbReference type="EMBL" id="KAG0271042.1"/>
    </source>
</evidence>
<feature type="coiled-coil region" evidence="1">
    <location>
        <begin position="77"/>
        <end position="111"/>
    </location>
</feature>
<evidence type="ECO:0000313" key="4">
    <source>
        <dbReference type="Proteomes" id="UP001194580"/>
    </source>
</evidence>
<feature type="compositionally biased region" description="Polar residues" evidence="2">
    <location>
        <begin position="170"/>
        <end position="179"/>
    </location>
</feature>
<evidence type="ECO:0000256" key="2">
    <source>
        <dbReference type="SAM" id="MobiDB-lite"/>
    </source>
</evidence>
<keyword evidence="4" id="KW-1185">Reference proteome</keyword>
<accession>A0AAD4H2W5</accession>
<dbReference type="AlphaFoldDB" id="A0AAD4H2W5"/>
<organism evidence="3 4">
    <name type="scientific">Linnemannia exigua</name>
    <dbReference type="NCBI Taxonomy" id="604196"/>
    <lineage>
        <taxon>Eukaryota</taxon>
        <taxon>Fungi</taxon>
        <taxon>Fungi incertae sedis</taxon>
        <taxon>Mucoromycota</taxon>
        <taxon>Mortierellomycotina</taxon>
        <taxon>Mortierellomycetes</taxon>
        <taxon>Mortierellales</taxon>
        <taxon>Mortierellaceae</taxon>
        <taxon>Linnemannia</taxon>
    </lineage>
</organism>
<gene>
    <name evidence="3" type="ORF">BGZ95_001216</name>
</gene>
<reference evidence="3" key="1">
    <citation type="journal article" date="2020" name="Fungal Divers.">
        <title>Resolving the Mortierellaceae phylogeny through synthesis of multi-gene phylogenetics and phylogenomics.</title>
        <authorList>
            <person name="Vandepol N."/>
            <person name="Liber J."/>
            <person name="Desiro A."/>
            <person name="Na H."/>
            <person name="Kennedy M."/>
            <person name="Barry K."/>
            <person name="Grigoriev I.V."/>
            <person name="Miller A.N."/>
            <person name="O'Donnell K."/>
            <person name="Stajich J.E."/>
            <person name="Bonito G."/>
        </authorList>
    </citation>
    <scope>NUCLEOTIDE SEQUENCE</scope>
    <source>
        <strain evidence="3">NRRL 28262</strain>
    </source>
</reference>
<protein>
    <submittedName>
        <fullName evidence="3">Uncharacterized protein</fullName>
    </submittedName>
</protein>
<name>A0AAD4H2W5_9FUNG</name>